<gene>
    <name evidence="3" type="ORF">EVAR_4266_1</name>
</gene>
<name>A0A4C1Z8Z5_EUMVA</name>
<dbReference type="STRING" id="151549.A0A4C1Z8Z5"/>
<evidence type="ECO:0000313" key="4">
    <source>
        <dbReference type="Proteomes" id="UP000299102"/>
    </source>
</evidence>
<dbReference type="InterPro" id="IPR057326">
    <property type="entry name" value="KR_dom"/>
</dbReference>
<dbReference type="PROSITE" id="PS00061">
    <property type="entry name" value="ADH_SHORT"/>
    <property type="match status" value="1"/>
</dbReference>
<dbReference type="InterPro" id="IPR036291">
    <property type="entry name" value="NAD(P)-bd_dom_sf"/>
</dbReference>
<dbReference type="SUPFAM" id="SSF51735">
    <property type="entry name" value="NAD(P)-binding Rossmann-fold domains"/>
    <property type="match status" value="1"/>
</dbReference>
<keyword evidence="4" id="KW-1185">Reference proteome</keyword>
<keyword evidence="1" id="KW-0560">Oxidoreductase</keyword>
<dbReference type="Proteomes" id="UP000299102">
    <property type="component" value="Unassembled WGS sequence"/>
</dbReference>
<proteinExistence type="predicted"/>
<reference evidence="3 4" key="1">
    <citation type="journal article" date="2019" name="Commun. Biol.">
        <title>The bagworm genome reveals a unique fibroin gene that provides high tensile strength.</title>
        <authorList>
            <person name="Kono N."/>
            <person name="Nakamura H."/>
            <person name="Ohtoshi R."/>
            <person name="Tomita M."/>
            <person name="Numata K."/>
            <person name="Arakawa K."/>
        </authorList>
    </citation>
    <scope>NUCLEOTIDE SEQUENCE [LARGE SCALE GENOMIC DNA]</scope>
</reference>
<comment type="caution">
    <text evidence="3">The sequence shown here is derived from an EMBL/GenBank/DDBJ whole genome shotgun (WGS) entry which is preliminary data.</text>
</comment>
<dbReference type="GO" id="GO:0016491">
    <property type="term" value="F:oxidoreductase activity"/>
    <property type="evidence" value="ECO:0007669"/>
    <property type="project" value="UniProtKB-KW"/>
</dbReference>
<dbReference type="InterPro" id="IPR002347">
    <property type="entry name" value="SDR_fam"/>
</dbReference>
<dbReference type="OrthoDB" id="47007at2759"/>
<dbReference type="FunFam" id="3.40.50.720:FF:000084">
    <property type="entry name" value="Short-chain dehydrogenase reductase"/>
    <property type="match status" value="1"/>
</dbReference>
<accession>A0A4C1Z8Z5</accession>
<dbReference type="PANTHER" id="PTHR43975:SF2">
    <property type="entry name" value="EG:BACR7A4.14 PROTEIN-RELATED"/>
    <property type="match status" value="1"/>
</dbReference>
<dbReference type="PRINTS" id="PR00080">
    <property type="entry name" value="SDRFAMILY"/>
</dbReference>
<dbReference type="Gene3D" id="3.40.50.720">
    <property type="entry name" value="NAD(P)-binding Rossmann-like Domain"/>
    <property type="match status" value="1"/>
</dbReference>
<dbReference type="GO" id="GO:0006629">
    <property type="term" value="P:lipid metabolic process"/>
    <property type="evidence" value="ECO:0007669"/>
    <property type="project" value="UniProtKB-ARBA"/>
</dbReference>
<dbReference type="SMART" id="SM00822">
    <property type="entry name" value="PKS_KR"/>
    <property type="match status" value="1"/>
</dbReference>
<dbReference type="PRINTS" id="PR00081">
    <property type="entry name" value="GDHRDH"/>
</dbReference>
<dbReference type="Pfam" id="PF13561">
    <property type="entry name" value="adh_short_C2"/>
    <property type="match status" value="1"/>
</dbReference>
<dbReference type="PANTHER" id="PTHR43975">
    <property type="entry name" value="ZGC:101858"/>
    <property type="match status" value="1"/>
</dbReference>
<evidence type="ECO:0000256" key="1">
    <source>
        <dbReference type="ARBA" id="ARBA00023002"/>
    </source>
</evidence>
<dbReference type="InterPro" id="IPR020904">
    <property type="entry name" value="Sc_DH/Rdtase_CS"/>
</dbReference>
<feature type="domain" description="Ketoreductase" evidence="2">
    <location>
        <begin position="6"/>
        <end position="186"/>
    </location>
</feature>
<evidence type="ECO:0000259" key="2">
    <source>
        <dbReference type="SMART" id="SM00822"/>
    </source>
</evidence>
<sequence length="263" mass="27938">MSFVNKVVIVTGSSSGIGATTAILFAREGAKVTITGRNLEKLNKVEKEIEKLSGKKPLTIVADISKEDDAIGIVNKTVSHFGKLDVLVNNAGVVSYRGIFDSDYLNEFDRIMSTNLRAAATMTYAAMPHLVTTKGNIVNVSSVAGVAPGRLMSHYCASKAALDHFSRSVASEVASKGVRINVVSPGPVRTDIHQTTSVSDEEIAAAAKQMPLGFMTESEEVGDLILYLASDKARSVTGSNYAIDIGVGLYGLNTLINVLQDKN</sequence>
<evidence type="ECO:0000313" key="3">
    <source>
        <dbReference type="EMBL" id="GBP83772.1"/>
    </source>
</evidence>
<dbReference type="EMBL" id="BGZK01001638">
    <property type="protein sequence ID" value="GBP83772.1"/>
    <property type="molecule type" value="Genomic_DNA"/>
</dbReference>
<protein>
    <submittedName>
        <fullName evidence="3">Glucose 1-dehydrogenase</fullName>
    </submittedName>
</protein>
<organism evidence="3 4">
    <name type="scientific">Eumeta variegata</name>
    <name type="common">Bagworm moth</name>
    <name type="synonym">Eumeta japonica</name>
    <dbReference type="NCBI Taxonomy" id="151549"/>
    <lineage>
        <taxon>Eukaryota</taxon>
        <taxon>Metazoa</taxon>
        <taxon>Ecdysozoa</taxon>
        <taxon>Arthropoda</taxon>
        <taxon>Hexapoda</taxon>
        <taxon>Insecta</taxon>
        <taxon>Pterygota</taxon>
        <taxon>Neoptera</taxon>
        <taxon>Endopterygota</taxon>
        <taxon>Lepidoptera</taxon>
        <taxon>Glossata</taxon>
        <taxon>Ditrysia</taxon>
        <taxon>Tineoidea</taxon>
        <taxon>Psychidae</taxon>
        <taxon>Oiketicinae</taxon>
        <taxon>Eumeta</taxon>
    </lineage>
</organism>
<dbReference type="AlphaFoldDB" id="A0A4C1Z8Z5"/>